<protein>
    <submittedName>
        <fullName evidence="1">Uncharacterized protein</fullName>
    </submittedName>
</protein>
<reference evidence="1" key="4">
    <citation type="submission" date="2019-03" db="UniProtKB">
        <authorList>
            <consortium name="EnsemblPlants"/>
        </authorList>
    </citation>
    <scope>IDENTIFICATION</scope>
</reference>
<organism evidence="1 2">
    <name type="scientific">Aegilops tauschii subsp. strangulata</name>
    <name type="common">Goatgrass</name>
    <dbReference type="NCBI Taxonomy" id="200361"/>
    <lineage>
        <taxon>Eukaryota</taxon>
        <taxon>Viridiplantae</taxon>
        <taxon>Streptophyta</taxon>
        <taxon>Embryophyta</taxon>
        <taxon>Tracheophyta</taxon>
        <taxon>Spermatophyta</taxon>
        <taxon>Magnoliopsida</taxon>
        <taxon>Liliopsida</taxon>
        <taxon>Poales</taxon>
        <taxon>Poaceae</taxon>
        <taxon>BOP clade</taxon>
        <taxon>Pooideae</taxon>
        <taxon>Triticodae</taxon>
        <taxon>Triticeae</taxon>
        <taxon>Triticinae</taxon>
        <taxon>Aegilops</taxon>
    </lineage>
</organism>
<evidence type="ECO:0000313" key="2">
    <source>
        <dbReference type="Proteomes" id="UP000015105"/>
    </source>
</evidence>
<keyword evidence="2" id="KW-1185">Reference proteome</keyword>
<dbReference type="EnsemblPlants" id="AET7Gv21352500.8">
    <property type="protein sequence ID" value="AET7Gv21352500.8"/>
    <property type="gene ID" value="AET7Gv21352500"/>
</dbReference>
<sequence>MLTTCRSVVAACWTSLQHLHCCIRWISNYLSISDFAARLTGHVFASPITAYFPTLGTDIDDRCSGDFLHAHWPAR</sequence>
<name>A0A453TD92_AEGTS</name>
<evidence type="ECO:0000313" key="1">
    <source>
        <dbReference type="EnsemblPlants" id="AET7Gv21352500.8"/>
    </source>
</evidence>
<dbReference type="Gramene" id="AET7Gv21352500.8">
    <property type="protein sequence ID" value="AET7Gv21352500.8"/>
    <property type="gene ID" value="AET7Gv21352500"/>
</dbReference>
<reference evidence="1" key="3">
    <citation type="journal article" date="2017" name="Nature">
        <title>Genome sequence of the progenitor of the wheat D genome Aegilops tauschii.</title>
        <authorList>
            <person name="Luo M.C."/>
            <person name="Gu Y.Q."/>
            <person name="Puiu D."/>
            <person name="Wang H."/>
            <person name="Twardziok S.O."/>
            <person name="Deal K.R."/>
            <person name="Huo N."/>
            <person name="Zhu T."/>
            <person name="Wang L."/>
            <person name="Wang Y."/>
            <person name="McGuire P.E."/>
            <person name="Liu S."/>
            <person name="Long H."/>
            <person name="Ramasamy R.K."/>
            <person name="Rodriguez J.C."/>
            <person name="Van S.L."/>
            <person name="Yuan L."/>
            <person name="Wang Z."/>
            <person name="Xia Z."/>
            <person name="Xiao L."/>
            <person name="Anderson O.D."/>
            <person name="Ouyang S."/>
            <person name="Liang Y."/>
            <person name="Zimin A.V."/>
            <person name="Pertea G."/>
            <person name="Qi P."/>
            <person name="Bennetzen J.L."/>
            <person name="Dai X."/>
            <person name="Dawson M.W."/>
            <person name="Muller H.G."/>
            <person name="Kugler K."/>
            <person name="Rivarola-Duarte L."/>
            <person name="Spannagl M."/>
            <person name="Mayer K.F.X."/>
            <person name="Lu F.H."/>
            <person name="Bevan M.W."/>
            <person name="Leroy P."/>
            <person name="Li P."/>
            <person name="You F.M."/>
            <person name="Sun Q."/>
            <person name="Liu Z."/>
            <person name="Lyons E."/>
            <person name="Wicker T."/>
            <person name="Salzberg S.L."/>
            <person name="Devos K.M."/>
            <person name="Dvorak J."/>
        </authorList>
    </citation>
    <scope>NUCLEOTIDE SEQUENCE [LARGE SCALE GENOMIC DNA]</scope>
    <source>
        <strain evidence="1">cv. AL8/78</strain>
    </source>
</reference>
<proteinExistence type="predicted"/>
<reference evidence="2" key="1">
    <citation type="journal article" date="2014" name="Science">
        <title>Ancient hybridizations among the ancestral genomes of bread wheat.</title>
        <authorList>
            <consortium name="International Wheat Genome Sequencing Consortium,"/>
            <person name="Marcussen T."/>
            <person name="Sandve S.R."/>
            <person name="Heier L."/>
            <person name="Spannagl M."/>
            <person name="Pfeifer M."/>
            <person name="Jakobsen K.S."/>
            <person name="Wulff B.B."/>
            <person name="Steuernagel B."/>
            <person name="Mayer K.F."/>
            <person name="Olsen O.A."/>
        </authorList>
    </citation>
    <scope>NUCLEOTIDE SEQUENCE [LARGE SCALE GENOMIC DNA]</scope>
    <source>
        <strain evidence="2">cv. AL8/78</strain>
    </source>
</reference>
<accession>A0A453TD92</accession>
<reference evidence="2" key="2">
    <citation type="journal article" date="2017" name="Nat. Plants">
        <title>The Aegilops tauschii genome reveals multiple impacts of transposons.</title>
        <authorList>
            <person name="Zhao G."/>
            <person name="Zou C."/>
            <person name="Li K."/>
            <person name="Wang K."/>
            <person name="Li T."/>
            <person name="Gao L."/>
            <person name="Zhang X."/>
            <person name="Wang H."/>
            <person name="Yang Z."/>
            <person name="Liu X."/>
            <person name="Jiang W."/>
            <person name="Mao L."/>
            <person name="Kong X."/>
            <person name="Jiao Y."/>
            <person name="Jia J."/>
        </authorList>
    </citation>
    <scope>NUCLEOTIDE SEQUENCE [LARGE SCALE GENOMIC DNA]</scope>
    <source>
        <strain evidence="2">cv. AL8/78</strain>
    </source>
</reference>
<dbReference type="AlphaFoldDB" id="A0A453TD92"/>
<dbReference type="Proteomes" id="UP000015105">
    <property type="component" value="Chromosome 7D"/>
</dbReference>
<reference evidence="1" key="5">
    <citation type="journal article" date="2021" name="G3 (Bethesda)">
        <title>Aegilops tauschii genome assembly Aet v5.0 features greater sequence contiguity and improved annotation.</title>
        <authorList>
            <person name="Wang L."/>
            <person name="Zhu T."/>
            <person name="Rodriguez J.C."/>
            <person name="Deal K.R."/>
            <person name="Dubcovsky J."/>
            <person name="McGuire P.E."/>
            <person name="Lux T."/>
            <person name="Spannagl M."/>
            <person name="Mayer K.F.X."/>
            <person name="Baldrich P."/>
            <person name="Meyers B.C."/>
            <person name="Huo N."/>
            <person name="Gu Y.Q."/>
            <person name="Zhou H."/>
            <person name="Devos K.M."/>
            <person name="Bennetzen J.L."/>
            <person name="Unver T."/>
            <person name="Budak H."/>
            <person name="Gulick P.J."/>
            <person name="Galiba G."/>
            <person name="Kalapos B."/>
            <person name="Nelson D.R."/>
            <person name="Li P."/>
            <person name="You F.M."/>
            <person name="Luo M.C."/>
            <person name="Dvorak J."/>
        </authorList>
    </citation>
    <scope>NUCLEOTIDE SEQUENCE [LARGE SCALE GENOMIC DNA]</scope>
    <source>
        <strain evidence="1">cv. AL8/78</strain>
    </source>
</reference>